<name>A0A9W7GU21_HIBTR</name>
<proteinExistence type="predicted"/>
<accession>A0A9W7GU21</accession>
<keyword evidence="1" id="KW-0418">Kinase</keyword>
<dbReference type="Proteomes" id="UP001165190">
    <property type="component" value="Unassembled WGS sequence"/>
</dbReference>
<keyword evidence="2" id="KW-1185">Reference proteome</keyword>
<dbReference type="OrthoDB" id="989138at2759"/>
<sequence length="100" mass="11100">MDCWDRGDIFAAVNGRLEKRFVVQEAEFVLKLGLLCSNPVAAARLSMISYLDGFASLPDDLRSIIKAREFPGESNDELITERDNTIPPLTITASFVSHGR</sequence>
<dbReference type="AlphaFoldDB" id="A0A9W7GU21"/>
<keyword evidence="1" id="KW-0675">Receptor</keyword>
<comment type="caution">
    <text evidence="1">The sequence shown here is derived from an EMBL/GenBank/DDBJ whole genome shotgun (WGS) entry which is preliminary data.</text>
</comment>
<evidence type="ECO:0000313" key="2">
    <source>
        <dbReference type="Proteomes" id="UP001165190"/>
    </source>
</evidence>
<gene>
    <name evidence="1" type="ORF">HRI_000231000</name>
</gene>
<reference evidence="1" key="1">
    <citation type="submission" date="2023-05" db="EMBL/GenBank/DDBJ databases">
        <title>Genome and transcriptome analyses reveal genes involved in the formation of fine ridges on petal epidermal cells in Hibiscus trionum.</title>
        <authorList>
            <person name="Koshimizu S."/>
            <person name="Masuda S."/>
            <person name="Ishii T."/>
            <person name="Shirasu K."/>
            <person name="Hoshino A."/>
            <person name="Arita M."/>
        </authorList>
    </citation>
    <scope>NUCLEOTIDE SEQUENCE</scope>
    <source>
        <strain evidence="1">Hamamatsu line</strain>
    </source>
</reference>
<evidence type="ECO:0000313" key="1">
    <source>
        <dbReference type="EMBL" id="GMI65617.1"/>
    </source>
</evidence>
<protein>
    <submittedName>
        <fullName evidence="1">L-type lectin receptor kinase V.1</fullName>
    </submittedName>
</protein>
<dbReference type="GO" id="GO:0016301">
    <property type="term" value="F:kinase activity"/>
    <property type="evidence" value="ECO:0007669"/>
    <property type="project" value="UniProtKB-KW"/>
</dbReference>
<dbReference type="EMBL" id="BSYR01000003">
    <property type="protein sequence ID" value="GMI65617.1"/>
    <property type="molecule type" value="Genomic_DNA"/>
</dbReference>
<keyword evidence="1" id="KW-0808">Transferase</keyword>
<organism evidence="1 2">
    <name type="scientific">Hibiscus trionum</name>
    <name type="common">Flower of an hour</name>
    <dbReference type="NCBI Taxonomy" id="183268"/>
    <lineage>
        <taxon>Eukaryota</taxon>
        <taxon>Viridiplantae</taxon>
        <taxon>Streptophyta</taxon>
        <taxon>Embryophyta</taxon>
        <taxon>Tracheophyta</taxon>
        <taxon>Spermatophyta</taxon>
        <taxon>Magnoliopsida</taxon>
        <taxon>eudicotyledons</taxon>
        <taxon>Gunneridae</taxon>
        <taxon>Pentapetalae</taxon>
        <taxon>rosids</taxon>
        <taxon>malvids</taxon>
        <taxon>Malvales</taxon>
        <taxon>Malvaceae</taxon>
        <taxon>Malvoideae</taxon>
        <taxon>Hibiscus</taxon>
    </lineage>
</organism>